<name>A0A2A2ZFE7_MYCAV</name>
<dbReference type="Pfam" id="PF13489">
    <property type="entry name" value="Methyltransf_23"/>
    <property type="match status" value="1"/>
</dbReference>
<evidence type="ECO:0000313" key="1">
    <source>
        <dbReference type="EMBL" id="PBA25277.1"/>
    </source>
</evidence>
<dbReference type="Gene3D" id="3.40.50.150">
    <property type="entry name" value="Vaccinia Virus protein VP39"/>
    <property type="match status" value="1"/>
</dbReference>
<dbReference type="InterPro" id="IPR029063">
    <property type="entry name" value="SAM-dependent_MTases_sf"/>
</dbReference>
<dbReference type="GO" id="GO:0032259">
    <property type="term" value="P:methylation"/>
    <property type="evidence" value="ECO:0007669"/>
    <property type="project" value="UniProtKB-KW"/>
</dbReference>
<protein>
    <submittedName>
        <fullName evidence="1">SAM-dependent methyltransferase</fullName>
    </submittedName>
</protein>
<dbReference type="CDD" id="cd02440">
    <property type="entry name" value="AdoMet_MTases"/>
    <property type="match status" value="1"/>
</dbReference>
<gene>
    <name evidence="1" type="ORF">CKJ66_19495</name>
</gene>
<keyword evidence="1" id="KW-0808">Transferase</keyword>
<accession>A0A2A2ZFE7</accession>
<dbReference type="GO" id="GO:0008168">
    <property type="term" value="F:methyltransferase activity"/>
    <property type="evidence" value="ECO:0007669"/>
    <property type="project" value="UniProtKB-KW"/>
</dbReference>
<dbReference type="Proteomes" id="UP000217768">
    <property type="component" value="Unassembled WGS sequence"/>
</dbReference>
<keyword evidence="1" id="KW-0489">Methyltransferase</keyword>
<reference evidence="1 2" key="1">
    <citation type="submission" date="2017-08" db="EMBL/GenBank/DDBJ databases">
        <title>Phylogenetic analysis of Mycobacterium avium complex whole genomes.</title>
        <authorList>
            <person name="Caverly L.J."/>
            <person name="Spilker T."/>
            <person name="Lipuma J."/>
        </authorList>
    </citation>
    <scope>NUCLEOTIDE SEQUENCE [LARGE SCALE GENOMIC DNA]</scope>
    <source>
        <strain evidence="1 2">FLAC0165</strain>
    </source>
</reference>
<sequence length="222" mass="23775">MIGTIDVIYRAAAQGTRCWVRNDRGQVRELPMARFMGSSEIAASDRIVDEHVIACCSQHPTLDLGCGPGRFTASLHHRGSPALGVDMSVAAIELTRSRGGAAICTDLFGPLPAERCWQQVLLVDGNIGIGGNPVRVLQRAAEMLAPQGIVIVEVDPRPLAVSHEMLRWETTDHTSPWFRWSRVGAGALGTVADAAGLLVTDVRSIHSRMIAVLAAVGSTVKH</sequence>
<proteinExistence type="predicted"/>
<comment type="caution">
    <text evidence="1">The sequence shown here is derived from an EMBL/GenBank/DDBJ whole genome shotgun (WGS) entry which is preliminary data.</text>
</comment>
<dbReference type="EMBL" id="NSFD01000047">
    <property type="protein sequence ID" value="PBA25277.1"/>
    <property type="molecule type" value="Genomic_DNA"/>
</dbReference>
<evidence type="ECO:0000313" key="2">
    <source>
        <dbReference type="Proteomes" id="UP000217768"/>
    </source>
</evidence>
<dbReference type="SUPFAM" id="SSF53335">
    <property type="entry name" value="S-adenosyl-L-methionine-dependent methyltransferases"/>
    <property type="match status" value="1"/>
</dbReference>
<organism evidence="1 2">
    <name type="scientific">Mycobacterium avium</name>
    <dbReference type="NCBI Taxonomy" id="1764"/>
    <lineage>
        <taxon>Bacteria</taxon>
        <taxon>Bacillati</taxon>
        <taxon>Actinomycetota</taxon>
        <taxon>Actinomycetes</taxon>
        <taxon>Mycobacteriales</taxon>
        <taxon>Mycobacteriaceae</taxon>
        <taxon>Mycobacterium</taxon>
        <taxon>Mycobacterium avium complex (MAC)</taxon>
    </lineage>
</organism>
<dbReference type="AlphaFoldDB" id="A0A2A2ZFE7"/>